<proteinExistence type="predicted"/>
<evidence type="ECO:0000313" key="2">
    <source>
        <dbReference type="Proteomes" id="UP000827462"/>
    </source>
</evidence>
<organism evidence="1 2">
    <name type="scientific">uncultured phage cr12_1</name>
    <dbReference type="NCBI Taxonomy" id="2986409"/>
    <lineage>
        <taxon>Viruses</taxon>
        <taxon>Duplodnaviria</taxon>
        <taxon>Heunggongvirae</taxon>
        <taxon>Uroviricota</taxon>
        <taxon>Caudoviricetes</taxon>
        <taxon>Crassvirales</taxon>
        <taxon>Suoliviridae</taxon>
        <taxon>Bearivirinae</taxon>
        <taxon>Afonbuvirus</taxon>
        <taxon>Afonbuvirus intestinihominis</taxon>
    </lineage>
</organism>
<name>A0AA48WW18_9CAUD</name>
<dbReference type="EMBL" id="MZ130492">
    <property type="protein sequence ID" value="QWM90689.2"/>
    <property type="molecule type" value="Genomic_DNA"/>
</dbReference>
<gene>
    <name evidence="1" type="primary">gp_72717</name>
</gene>
<evidence type="ECO:0000313" key="1">
    <source>
        <dbReference type="EMBL" id="QWM90689.2"/>
    </source>
</evidence>
<sequence>MKKLTEQQKVRRQILFNMPYLLLTFLIKEKVLDSFLDGSSKYAHDKKINLEPFYTKLRVPSMAIECTLIWRHTKEGHHFWQKLNNKYKSIWEMNDSGALLLLSDYQYTY</sequence>
<reference evidence="1 2" key="1">
    <citation type="submission" date="2021-04" db="EMBL/GenBank/DDBJ databases">
        <authorList>
            <person name="Shkoporov A.N."/>
            <person name="Stockdale S.R."/>
            <person name="Guerin E."/>
            <person name="Ross R.P."/>
            <person name="Hill C."/>
        </authorList>
    </citation>
    <scope>NUCLEOTIDE SEQUENCE [LARGE SCALE GENOMIC DNA]</scope>
    <source>
        <strain evidence="2">cr12_1</strain>
    </source>
</reference>
<accession>A0AA48WW18</accession>
<dbReference type="Proteomes" id="UP000827462">
    <property type="component" value="Segment"/>
</dbReference>
<keyword evidence="2" id="KW-1185">Reference proteome</keyword>
<protein>
    <submittedName>
        <fullName evidence="1">Uncharacterized protein</fullName>
    </submittedName>
</protein>